<dbReference type="InterPro" id="IPR005586">
    <property type="entry name" value="ABC_trans_aux"/>
</dbReference>
<gene>
    <name evidence="3" type="ORF">PRI8871_03492</name>
</gene>
<feature type="chain" id="PRO_5015317083" description="ABC-type transport auxiliary lipoprotein component domain-containing protein" evidence="1">
    <location>
        <begin position="18"/>
        <end position="181"/>
    </location>
</feature>
<name>A0A2R8B0B3_9RHOB</name>
<proteinExistence type="predicted"/>
<dbReference type="Pfam" id="PF03886">
    <property type="entry name" value="ABC_trans_aux"/>
    <property type="match status" value="1"/>
</dbReference>
<protein>
    <recommendedName>
        <fullName evidence="2">ABC-type transport auxiliary lipoprotein component domain-containing protein</fullName>
    </recommendedName>
</protein>
<evidence type="ECO:0000259" key="2">
    <source>
        <dbReference type="Pfam" id="PF03886"/>
    </source>
</evidence>
<keyword evidence="4" id="KW-1185">Reference proteome</keyword>
<sequence length="181" mass="19182">MKPIAALLIATALWGCAGDPARVVVAPETSTMTVRTTARSVEIKEVSLPAYAKEDKIALQNADGSVTSLEDSIWADEPERAMTNALVRNLTAITGRQIAASPWPLRGFPDAELSVRVEQMLVQAGAGLLLTGQYAVGFESGAGQIKPFSITVPVSATDQNGVAQAHDAAWRQLAERIAKDL</sequence>
<evidence type="ECO:0000313" key="3">
    <source>
        <dbReference type="EMBL" id="SPF81667.1"/>
    </source>
</evidence>
<dbReference type="SUPFAM" id="SSF159594">
    <property type="entry name" value="XCC0632-like"/>
    <property type="match status" value="1"/>
</dbReference>
<dbReference type="AlphaFoldDB" id="A0A2R8B0B3"/>
<dbReference type="EMBL" id="OMOJ01000012">
    <property type="protein sequence ID" value="SPF81667.1"/>
    <property type="molecule type" value="Genomic_DNA"/>
</dbReference>
<dbReference type="OrthoDB" id="7858211at2"/>
<evidence type="ECO:0000256" key="1">
    <source>
        <dbReference type="SAM" id="SignalP"/>
    </source>
</evidence>
<feature type="signal peptide" evidence="1">
    <location>
        <begin position="1"/>
        <end position="17"/>
    </location>
</feature>
<evidence type="ECO:0000313" key="4">
    <source>
        <dbReference type="Proteomes" id="UP000244904"/>
    </source>
</evidence>
<dbReference type="Proteomes" id="UP000244904">
    <property type="component" value="Unassembled WGS sequence"/>
</dbReference>
<feature type="domain" description="ABC-type transport auxiliary lipoprotein component" evidence="2">
    <location>
        <begin position="29"/>
        <end position="178"/>
    </location>
</feature>
<keyword evidence="1" id="KW-0732">Signal</keyword>
<reference evidence="4" key="1">
    <citation type="submission" date="2018-03" db="EMBL/GenBank/DDBJ databases">
        <authorList>
            <person name="Rodrigo-Torres L."/>
            <person name="Arahal R. D."/>
            <person name="Lucena T."/>
        </authorList>
    </citation>
    <scope>NUCLEOTIDE SEQUENCE [LARGE SCALE GENOMIC DNA]</scope>
    <source>
        <strain evidence="4">CECT 8871</strain>
    </source>
</reference>
<dbReference type="RefSeq" id="WP_108887445.1">
    <property type="nucleotide sequence ID" value="NZ_OMOJ01000012.1"/>
</dbReference>
<organism evidence="3 4">
    <name type="scientific">Pseudoprimorskyibacter insulae</name>
    <dbReference type="NCBI Taxonomy" id="1695997"/>
    <lineage>
        <taxon>Bacteria</taxon>
        <taxon>Pseudomonadati</taxon>
        <taxon>Pseudomonadota</taxon>
        <taxon>Alphaproteobacteria</taxon>
        <taxon>Rhodobacterales</taxon>
        <taxon>Paracoccaceae</taxon>
        <taxon>Pseudoprimorskyibacter</taxon>
    </lineage>
</organism>
<accession>A0A2R8B0B3</accession>
<dbReference type="Gene3D" id="3.40.50.10610">
    <property type="entry name" value="ABC-type transport auxiliary lipoprotein component"/>
    <property type="match status" value="1"/>
</dbReference>